<dbReference type="Proteomes" id="UP000705508">
    <property type="component" value="Unassembled WGS sequence"/>
</dbReference>
<comment type="caution">
    <text evidence="2">The sequence shown here is derived from an EMBL/GenBank/DDBJ whole genome shotgun (WGS) entry which is preliminary data.</text>
</comment>
<name>A0A939BHR5_9CLOT</name>
<organism evidence="2 3">
    <name type="scientific">Mordavella massiliensis</name>
    <dbReference type="NCBI Taxonomy" id="1871024"/>
    <lineage>
        <taxon>Bacteria</taxon>
        <taxon>Bacillati</taxon>
        <taxon>Bacillota</taxon>
        <taxon>Clostridia</taxon>
        <taxon>Eubacteriales</taxon>
        <taxon>Clostridiaceae</taxon>
        <taxon>Mordavella</taxon>
    </lineage>
</organism>
<reference evidence="2" key="1">
    <citation type="submission" date="2020-08" db="EMBL/GenBank/DDBJ databases">
        <authorList>
            <person name="Cejkova D."/>
            <person name="Kubasova T."/>
            <person name="Jahodarova E."/>
            <person name="Rychlik I."/>
        </authorList>
    </citation>
    <scope>NUCLEOTIDE SEQUENCE</scope>
    <source>
        <strain evidence="2">An582</strain>
    </source>
</reference>
<dbReference type="RefSeq" id="WP_204907076.1">
    <property type="nucleotide sequence ID" value="NZ_JACJKS010000016.1"/>
</dbReference>
<evidence type="ECO:0000259" key="1">
    <source>
        <dbReference type="Pfam" id="PF18899"/>
    </source>
</evidence>
<dbReference type="EMBL" id="JACJKS010000016">
    <property type="protein sequence ID" value="MBM6949076.1"/>
    <property type="molecule type" value="Genomic_DNA"/>
</dbReference>
<feature type="domain" description="DUF5655" evidence="1">
    <location>
        <begin position="8"/>
        <end position="121"/>
    </location>
</feature>
<protein>
    <recommendedName>
        <fullName evidence="1">DUF5655 domain-containing protein</fullName>
    </recommendedName>
</protein>
<dbReference type="Pfam" id="PF18899">
    <property type="entry name" value="DUF5655"/>
    <property type="match status" value="1"/>
</dbReference>
<dbReference type="InterPro" id="IPR043714">
    <property type="entry name" value="DUF5655"/>
</dbReference>
<evidence type="ECO:0000313" key="3">
    <source>
        <dbReference type="Proteomes" id="UP000705508"/>
    </source>
</evidence>
<sequence length="125" mass="14083">MDTATLSFFEQQPEALPLYEAFAGTVMDQHPDTSIKVQKSQISFSNRHLFACVSFARVKKKKELPDPYLVITLCMPYPLESPRVAVKTEPYPGRWTTHIVIGSADELDEELLGWVAEAYAFASTK</sequence>
<dbReference type="AlphaFoldDB" id="A0A939BHR5"/>
<proteinExistence type="predicted"/>
<accession>A0A939BHR5</accession>
<evidence type="ECO:0000313" key="2">
    <source>
        <dbReference type="EMBL" id="MBM6949076.1"/>
    </source>
</evidence>
<reference evidence="2" key="2">
    <citation type="journal article" date="2021" name="Sci. Rep.">
        <title>The distribution of antibiotic resistance genes in chicken gut microbiota commensals.</title>
        <authorList>
            <person name="Juricova H."/>
            <person name="Matiasovicova J."/>
            <person name="Kubasova T."/>
            <person name="Cejkova D."/>
            <person name="Rychlik I."/>
        </authorList>
    </citation>
    <scope>NUCLEOTIDE SEQUENCE</scope>
    <source>
        <strain evidence="2">An582</strain>
    </source>
</reference>
<gene>
    <name evidence="2" type="ORF">H6A20_10470</name>
</gene>